<name>A0ABS3KN77_9PROT</name>
<evidence type="ECO:0000313" key="1">
    <source>
        <dbReference type="EMBL" id="MBO1078885.1"/>
    </source>
</evidence>
<comment type="caution">
    <text evidence="1">The sequence shown here is derived from an EMBL/GenBank/DDBJ whole genome shotgun (WGS) entry which is preliminary data.</text>
</comment>
<reference evidence="1 2" key="1">
    <citation type="submission" date="2020-09" db="EMBL/GenBank/DDBJ databases">
        <title>Roseomonas.</title>
        <authorList>
            <person name="Zhu W."/>
        </authorList>
    </citation>
    <scope>NUCLEOTIDE SEQUENCE [LARGE SCALE GENOMIC DNA]</scope>
    <source>
        <strain evidence="1 2">573</strain>
    </source>
</reference>
<proteinExistence type="predicted"/>
<evidence type="ECO:0000313" key="2">
    <source>
        <dbReference type="Proteomes" id="UP001518989"/>
    </source>
</evidence>
<keyword evidence="2" id="KW-1185">Reference proteome</keyword>
<dbReference type="RefSeq" id="WP_207416314.1">
    <property type="nucleotide sequence ID" value="NZ_CP061177.1"/>
</dbReference>
<sequence>MGARAVKYNHYYRERRKGTAQDISVIYVRTGGRDEIMRLLAQNRYGLRIGTG</sequence>
<dbReference type="EMBL" id="JACTNG010000003">
    <property type="protein sequence ID" value="MBO1078885.1"/>
    <property type="molecule type" value="Genomic_DNA"/>
</dbReference>
<protein>
    <submittedName>
        <fullName evidence="1">Uncharacterized protein</fullName>
    </submittedName>
</protein>
<accession>A0ABS3KN77</accession>
<organism evidence="1 2">
    <name type="scientific">Roseomonas haemaphysalidis</name>
    <dbReference type="NCBI Taxonomy" id="2768162"/>
    <lineage>
        <taxon>Bacteria</taxon>
        <taxon>Pseudomonadati</taxon>
        <taxon>Pseudomonadota</taxon>
        <taxon>Alphaproteobacteria</taxon>
        <taxon>Acetobacterales</taxon>
        <taxon>Roseomonadaceae</taxon>
        <taxon>Roseomonas</taxon>
    </lineage>
</organism>
<dbReference type="Proteomes" id="UP001518989">
    <property type="component" value="Unassembled WGS sequence"/>
</dbReference>
<gene>
    <name evidence="1" type="ORF">IAI61_07575</name>
</gene>